<evidence type="ECO:0000313" key="3">
    <source>
        <dbReference type="Proteomes" id="UP000008199"/>
    </source>
</evidence>
<gene>
    <name evidence="2" type="ordered locus">ECSE_P3-0018</name>
</gene>
<dbReference type="Proteomes" id="UP000008199">
    <property type="component" value="Plasmid pSE11-3"/>
</dbReference>
<keyword evidence="2" id="KW-0614">Plasmid</keyword>
<reference evidence="2 3" key="1">
    <citation type="journal article" date="2008" name="DNA Res.">
        <title>Complete genome sequence and comparative analysis of the wild-type commensal Escherichia coli strain SE11 isolated from a healthy adult.</title>
        <authorList>
            <person name="Oshima K."/>
            <person name="Toh H."/>
            <person name="Ogura Y."/>
            <person name="Sasamoto H."/>
            <person name="Morita H."/>
            <person name="Park S.-H."/>
            <person name="Ooka T."/>
            <person name="Iyoda S."/>
            <person name="Taylor T.D."/>
            <person name="Hayashi T."/>
            <person name="Itoh K."/>
            <person name="Hattori M."/>
        </authorList>
    </citation>
    <scope>NUCLEOTIDE SEQUENCE [LARGE SCALE GENOMIC DNA]</scope>
    <source>
        <strain evidence="2 3">SE11</strain>
    </source>
</reference>
<accession>A0A979H4I9</accession>
<proteinExistence type="predicted"/>
<evidence type="ECO:0000313" key="2">
    <source>
        <dbReference type="EMBL" id="BAG80457.1"/>
    </source>
</evidence>
<evidence type="ECO:0000256" key="1">
    <source>
        <dbReference type="SAM" id="MobiDB-lite"/>
    </source>
</evidence>
<sequence length="68" mass="7603">MFLLTPPQFLATRYQDLPARYRAELEVLVHSFRPGASLWDAVNAQDQQKNGGSLAPEHARGGKKNPLK</sequence>
<geneLocation type="plasmid" evidence="2 3">
    <name>pSE11-3</name>
</geneLocation>
<organism evidence="2 3">
    <name type="scientific">Escherichia coli (strain SE11)</name>
    <dbReference type="NCBI Taxonomy" id="409438"/>
    <lineage>
        <taxon>Bacteria</taxon>
        <taxon>Pseudomonadati</taxon>
        <taxon>Pseudomonadota</taxon>
        <taxon>Gammaproteobacteria</taxon>
        <taxon>Enterobacterales</taxon>
        <taxon>Enterobacteriaceae</taxon>
        <taxon>Escherichia</taxon>
    </lineage>
</organism>
<name>A0A979H4I9_ECOSE</name>
<dbReference type="AlphaFoldDB" id="A0A979H4I9"/>
<dbReference type="EMBL" id="AP009243">
    <property type="protein sequence ID" value="BAG80457.1"/>
    <property type="molecule type" value="Genomic_DNA"/>
</dbReference>
<feature type="region of interest" description="Disordered" evidence="1">
    <location>
        <begin position="43"/>
        <end position="68"/>
    </location>
</feature>
<dbReference type="KEGG" id="ecy:ECSE_P3-0018"/>
<protein>
    <submittedName>
        <fullName evidence="2">Uncharacterized protein</fullName>
    </submittedName>
</protein>